<dbReference type="GO" id="GO:0016887">
    <property type="term" value="F:ATP hydrolysis activity"/>
    <property type="evidence" value="ECO:0007669"/>
    <property type="project" value="InterPro"/>
</dbReference>
<dbReference type="InterPro" id="IPR003593">
    <property type="entry name" value="AAA+_ATPase"/>
</dbReference>
<evidence type="ECO:0000256" key="7">
    <source>
        <dbReference type="ARBA" id="ARBA00023136"/>
    </source>
</evidence>
<keyword evidence="12" id="KW-1185">Reference proteome</keyword>
<dbReference type="InterPro" id="IPR011527">
    <property type="entry name" value="ABC1_TM_dom"/>
</dbReference>
<reference evidence="11 12" key="2">
    <citation type="journal article" date="2011" name="Stand. Genomic Sci.">
        <title>Complete genome sequence of Leadbetterella byssophila type strain (4M15).</title>
        <authorList>
            <person name="Abt B."/>
            <person name="Teshima H."/>
            <person name="Lucas S."/>
            <person name="Lapidus A."/>
            <person name="Del Rio T.G."/>
            <person name="Nolan M."/>
            <person name="Tice H."/>
            <person name="Cheng J.F."/>
            <person name="Pitluck S."/>
            <person name="Liolios K."/>
            <person name="Pagani I."/>
            <person name="Ivanova N."/>
            <person name="Mavromatis K."/>
            <person name="Pati A."/>
            <person name="Tapia R."/>
            <person name="Han C."/>
            <person name="Goodwin L."/>
            <person name="Chen A."/>
            <person name="Palaniappan K."/>
            <person name="Land M."/>
            <person name="Hauser L."/>
            <person name="Chang Y.J."/>
            <person name="Jeffries C.D."/>
            <person name="Rohde M."/>
            <person name="Goker M."/>
            <person name="Tindall B.J."/>
            <person name="Detter J.C."/>
            <person name="Woyke T."/>
            <person name="Bristow J."/>
            <person name="Eisen J.A."/>
            <person name="Markowitz V."/>
            <person name="Hugenholtz P."/>
            <person name="Klenk H.P."/>
            <person name="Kyrpides N.C."/>
        </authorList>
    </citation>
    <scope>NUCLEOTIDE SEQUENCE [LARGE SCALE GENOMIC DNA]</scope>
    <source>
        <strain evidence="12">DSM 17132 / JCM 16389 / KACC 11308 / NBRC 106382 / 4M15</strain>
    </source>
</reference>
<dbReference type="InterPro" id="IPR036640">
    <property type="entry name" value="ABC1_TM_sf"/>
</dbReference>
<dbReference type="CDD" id="cd18576">
    <property type="entry name" value="ABC_6TM_bac_exporter_ABCB8_10_like"/>
    <property type="match status" value="1"/>
</dbReference>
<dbReference type="PROSITE" id="PS00211">
    <property type="entry name" value="ABC_TRANSPORTER_1"/>
    <property type="match status" value="1"/>
</dbReference>
<feature type="transmembrane region" description="Helical" evidence="8">
    <location>
        <begin position="246"/>
        <end position="265"/>
    </location>
</feature>
<evidence type="ECO:0000256" key="4">
    <source>
        <dbReference type="ARBA" id="ARBA00022741"/>
    </source>
</evidence>
<evidence type="ECO:0000256" key="3">
    <source>
        <dbReference type="ARBA" id="ARBA00022692"/>
    </source>
</evidence>
<dbReference type="PROSITE" id="PS50893">
    <property type="entry name" value="ABC_TRANSPORTER_2"/>
    <property type="match status" value="1"/>
</dbReference>
<sequence>MKFNFSGFKETLKLFKFLVPYKAQYAVGIVMLILSTLTTLTFPVLVGEMTKVLERKSEFSLNEVALIFACILLAQGIFSYFRVLYFSRVSEKATADIRTLLYKKMISSPLSFFESNRVGDLISRLASDVSVIQNVLTTTVAELFRQVATLVLGLTYLFFVSWKLTVFMLATFPITILAAMVFGRFVRRMARKVQAVLAEANIIVDESFQSIAAVKAYTNEDLEYSRYSGKIGQVVQLSIKLAKYRGVFISFFVVGLFGGICLVIWYGGNLVLEGHLILSNLVSFLLQSLFIAGSLAGLGEIYASIQRSIGASERIFEILEDQDEIQWTNSKNGKKLEGEVHFKDIEFAYPSRPDVTVLKNIDIHIPKGQKIALVGHSGAGKSTLVQLLMRFYDLQHGQILMDGEDGAQMDIRQLRSNIAIVPQEVLLFGGSIRENIAYGKPGATYDEVIDAARRANALEFIDRFPEGMDTLVGERGVKLSGGQKQRIAIARAILKDPAILVLDEATSALDSQSEVLIQEAMLELMKDRTSIVIAHRLATIQHVDKIYVLNHGEVVESGTHDELLSYPEGIYANLVKLQFNALTAKEI</sequence>
<dbReference type="InterPro" id="IPR003439">
    <property type="entry name" value="ABC_transporter-like_ATP-bd"/>
</dbReference>
<reference key="1">
    <citation type="submission" date="2010-11" db="EMBL/GenBank/DDBJ databases">
        <title>The complete genome of Leadbetterella byssophila DSM 17132.</title>
        <authorList>
            <consortium name="US DOE Joint Genome Institute (JGI-PGF)"/>
            <person name="Lucas S."/>
            <person name="Copeland A."/>
            <person name="Lapidus A."/>
            <person name="Glavina del Rio T."/>
            <person name="Dalin E."/>
            <person name="Tice H."/>
            <person name="Bruce D."/>
            <person name="Goodwin L."/>
            <person name="Pitluck S."/>
            <person name="Kyrpides N."/>
            <person name="Mavromatis K."/>
            <person name="Ivanova N."/>
            <person name="Teshima H."/>
            <person name="Brettin T."/>
            <person name="Detter J.C."/>
            <person name="Han C."/>
            <person name="Tapia R."/>
            <person name="Land M."/>
            <person name="Hauser L."/>
            <person name="Markowitz V."/>
            <person name="Cheng J.-F."/>
            <person name="Hugenholtz P."/>
            <person name="Woyke T."/>
            <person name="Wu D."/>
            <person name="Tindall B."/>
            <person name="Pomrenke H.G."/>
            <person name="Brambilla E."/>
            <person name="Klenk H.-P."/>
            <person name="Eisen J.A."/>
        </authorList>
    </citation>
    <scope>NUCLEOTIDE SEQUENCE [LARGE SCALE GENOMIC DNA]</scope>
    <source>
        <strain>DSM 17132</strain>
    </source>
</reference>
<feature type="domain" description="ABC transporter" evidence="9">
    <location>
        <begin position="340"/>
        <end position="576"/>
    </location>
</feature>
<dbReference type="KEGG" id="lby:Lbys_2935"/>
<protein>
    <submittedName>
        <fullName evidence="11">ABC transporter related protein</fullName>
    </submittedName>
</protein>
<keyword evidence="6 8" id="KW-1133">Transmembrane helix</keyword>
<evidence type="ECO:0000256" key="6">
    <source>
        <dbReference type="ARBA" id="ARBA00022989"/>
    </source>
</evidence>
<dbReference type="eggNOG" id="COG1132">
    <property type="taxonomic scope" value="Bacteria"/>
</dbReference>
<dbReference type="GO" id="GO:0090374">
    <property type="term" value="P:oligopeptide export from mitochondrion"/>
    <property type="evidence" value="ECO:0007669"/>
    <property type="project" value="TreeGrafter"/>
</dbReference>
<evidence type="ECO:0000256" key="2">
    <source>
        <dbReference type="ARBA" id="ARBA00007577"/>
    </source>
</evidence>
<dbReference type="InterPro" id="IPR039421">
    <property type="entry name" value="Type_1_exporter"/>
</dbReference>
<dbReference type="STRING" id="649349.Lbys_2935"/>
<dbReference type="GO" id="GO:0005886">
    <property type="term" value="C:plasma membrane"/>
    <property type="evidence" value="ECO:0007669"/>
    <property type="project" value="UniProtKB-SubCell"/>
</dbReference>
<evidence type="ECO:0000256" key="5">
    <source>
        <dbReference type="ARBA" id="ARBA00022840"/>
    </source>
</evidence>
<dbReference type="InterPro" id="IPR027417">
    <property type="entry name" value="P-loop_NTPase"/>
</dbReference>
<dbReference type="SMART" id="SM00382">
    <property type="entry name" value="AAA"/>
    <property type="match status" value="1"/>
</dbReference>
<dbReference type="FunFam" id="3.40.50.300:FF:000251">
    <property type="entry name" value="ABC transporter B family member 19"/>
    <property type="match status" value="1"/>
</dbReference>
<dbReference type="HOGENOM" id="CLU_000604_84_3_10"/>
<feature type="transmembrane region" description="Helical" evidence="8">
    <location>
        <begin position="25"/>
        <end position="45"/>
    </location>
</feature>
<evidence type="ECO:0000259" key="9">
    <source>
        <dbReference type="PROSITE" id="PS50893"/>
    </source>
</evidence>
<dbReference type="Gene3D" id="3.40.50.300">
    <property type="entry name" value="P-loop containing nucleotide triphosphate hydrolases"/>
    <property type="match status" value="1"/>
</dbReference>
<dbReference type="PANTHER" id="PTHR43394">
    <property type="entry name" value="ATP-DEPENDENT PERMEASE MDL1, MITOCHONDRIAL"/>
    <property type="match status" value="1"/>
</dbReference>
<evidence type="ECO:0000256" key="1">
    <source>
        <dbReference type="ARBA" id="ARBA00004651"/>
    </source>
</evidence>
<dbReference type="PROSITE" id="PS50929">
    <property type="entry name" value="ABC_TM1F"/>
    <property type="match status" value="1"/>
</dbReference>
<dbReference type="Gene3D" id="1.20.1560.10">
    <property type="entry name" value="ABC transporter type 1, transmembrane domain"/>
    <property type="match status" value="1"/>
</dbReference>
<dbReference type="SUPFAM" id="SSF52540">
    <property type="entry name" value="P-loop containing nucleoside triphosphate hydrolases"/>
    <property type="match status" value="1"/>
</dbReference>
<name>E4RSM7_LEAB4</name>
<accession>E4RSM7</accession>
<dbReference type="RefSeq" id="WP_013409629.1">
    <property type="nucleotide sequence ID" value="NC_014655.1"/>
</dbReference>
<comment type="subcellular location">
    <subcellularLocation>
        <location evidence="1">Cell membrane</location>
        <topology evidence="1">Multi-pass membrane protein</topology>
    </subcellularLocation>
</comment>
<gene>
    <name evidence="11" type="ordered locus">Lbys_2935</name>
</gene>
<comment type="similarity">
    <text evidence="2">Belongs to the ABC transporter superfamily. ABCB family. Multidrug resistance exporter (TC 3.A.1.201) subfamily.</text>
</comment>
<feature type="transmembrane region" description="Helical" evidence="8">
    <location>
        <begin position="65"/>
        <end position="85"/>
    </location>
</feature>
<dbReference type="InterPro" id="IPR017871">
    <property type="entry name" value="ABC_transporter-like_CS"/>
</dbReference>
<dbReference type="OrthoDB" id="9769115at2"/>
<evidence type="ECO:0000259" key="10">
    <source>
        <dbReference type="PROSITE" id="PS50929"/>
    </source>
</evidence>
<dbReference type="GO" id="GO:0015421">
    <property type="term" value="F:ABC-type oligopeptide transporter activity"/>
    <property type="evidence" value="ECO:0007669"/>
    <property type="project" value="TreeGrafter"/>
</dbReference>
<dbReference type="Pfam" id="PF00005">
    <property type="entry name" value="ABC_tran"/>
    <property type="match status" value="1"/>
</dbReference>
<dbReference type="SUPFAM" id="SSF90123">
    <property type="entry name" value="ABC transporter transmembrane region"/>
    <property type="match status" value="1"/>
</dbReference>
<dbReference type="EMBL" id="CP002305">
    <property type="protein sequence ID" value="ADQ18597.1"/>
    <property type="molecule type" value="Genomic_DNA"/>
</dbReference>
<keyword evidence="4" id="KW-0547">Nucleotide-binding</keyword>
<proteinExistence type="inferred from homology"/>
<keyword evidence="5" id="KW-0067">ATP-binding</keyword>
<feature type="domain" description="ABC transmembrane type-1" evidence="10">
    <location>
        <begin position="26"/>
        <end position="307"/>
    </location>
</feature>
<evidence type="ECO:0000256" key="8">
    <source>
        <dbReference type="SAM" id="Phobius"/>
    </source>
</evidence>
<dbReference type="Proteomes" id="UP000007435">
    <property type="component" value="Chromosome"/>
</dbReference>
<keyword evidence="3 8" id="KW-0812">Transmembrane</keyword>
<dbReference type="CDD" id="cd03249">
    <property type="entry name" value="ABC_MTABC3_MDL1_MDL2"/>
    <property type="match status" value="1"/>
</dbReference>
<dbReference type="PANTHER" id="PTHR43394:SF1">
    <property type="entry name" value="ATP-BINDING CASSETTE SUB-FAMILY B MEMBER 10, MITOCHONDRIAL"/>
    <property type="match status" value="1"/>
</dbReference>
<keyword evidence="7 8" id="KW-0472">Membrane</keyword>
<feature type="transmembrane region" description="Helical" evidence="8">
    <location>
        <begin position="166"/>
        <end position="186"/>
    </location>
</feature>
<dbReference type="GO" id="GO:0005524">
    <property type="term" value="F:ATP binding"/>
    <property type="evidence" value="ECO:0007669"/>
    <property type="project" value="UniProtKB-KW"/>
</dbReference>
<dbReference type="AlphaFoldDB" id="E4RSM7"/>
<feature type="transmembrane region" description="Helical" evidence="8">
    <location>
        <begin position="277"/>
        <end position="298"/>
    </location>
</feature>
<organism evidence="11 12">
    <name type="scientific">Leadbetterella byssophila (strain DSM 17132 / JCM 16389 / KACC 11308 / NBRC 106382 / 4M15)</name>
    <dbReference type="NCBI Taxonomy" id="649349"/>
    <lineage>
        <taxon>Bacteria</taxon>
        <taxon>Pseudomonadati</taxon>
        <taxon>Bacteroidota</taxon>
        <taxon>Cytophagia</taxon>
        <taxon>Cytophagales</taxon>
        <taxon>Leadbetterellaceae</taxon>
        <taxon>Leadbetterella</taxon>
    </lineage>
</organism>
<evidence type="ECO:0000313" key="12">
    <source>
        <dbReference type="Proteomes" id="UP000007435"/>
    </source>
</evidence>
<evidence type="ECO:0000313" key="11">
    <source>
        <dbReference type="EMBL" id="ADQ18597.1"/>
    </source>
</evidence>
<dbReference type="Pfam" id="PF00664">
    <property type="entry name" value="ABC_membrane"/>
    <property type="match status" value="1"/>
</dbReference>